<organism evidence="1 2">
    <name type="scientific">Periconia macrospinosa</name>
    <dbReference type="NCBI Taxonomy" id="97972"/>
    <lineage>
        <taxon>Eukaryota</taxon>
        <taxon>Fungi</taxon>
        <taxon>Dikarya</taxon>
        <taxon>Ascomycota</taxon>
        <taxon>Pezizomycotina</taxon>
        <taxon>Dothideomycetes</taxon>
        <taxon>Pleosporomycetidae</taxon>
        <taxon>Pleosporales</taxon>
        <taxon>Massarineae</taxon>
        <taxon>Periconiaceae</taxon>
        <taxon>Periconia</taxon>
    </lineage>
</organism>
<gene>
    <name evidence="1" type="ORF">DM02DRAFT_367393</name>
</gene>
<protein>
    <submittedName>
        <fullName evidence="1">Uncharacterized protein</fullName>
    </submittedName>
</protein>
<dbReference type="Proteomes" id="UP000244855">
    <property type="component" value="Unassembled WGS sequence"/>
</dbReference>
<accession>A0A2V1D1N1</accession>
<evidence type="ECO:0000313" key="2">
    <source>
        <dbReference type="Proteomes" id="UP000244855"/>
    </source>
</evidence>
<keyword evidence="2" id="KW-1185">Reference proteome</keyword>
<dbReference type="AlphaFoldDB" id="A0A2V1D1N1"/>
<sequence>MNPVKRLQRMSIAPPSSGRVLIARSLGTTARLARSHLRALAYNGTPKIPLLLFLNFIEEHPGGAVLSRHKEAHTVEISFAATFHHP</sequence>
<proteinExistence type="predicted"/>
<dbReference type="EMBL" id="KZ805939">
    <property type="protein sequence ID" value="PVH91164.1"/>
    <property type="molecule type" value="Genomic_DNA"/>
</dbReference>
<name>A0A2V1D1N1_9PLEO</name>
<reference evidence="1 2" key="1">
    <citation type="journal article" date="2018" name="Sci. Rep.">
        <title>Comparative genomics provides insights into the lifestyle and reveals functional heterogeneity of dark septate endophytic fungi.</title>
        <authorList>
            <person name="Knapp D.G."/>
            <person name="Nemeth J.B."/>
            <person name="Barry K."/>
            <person name="Hainaut M."/>
            <person name="Henrissat B."/>
            <person name="Johnson J."/>
            <person name="Kuo A."/>
            <person name="Lim J.H.P."/>
            <person name="Lipzen A."/>
            <person name="Nolan M."/>
            <person name="Ohm R.A."/>
            <person name="Tamas L."/>
            <person name="Grigoriev I.V."/>
            <person name="Spatafora J.W."/>
            <person name="Nagy L.G."/>
            <person name="Kovacs G.M."/>
        </authorList>
    </citation>
    <scope>NUCLEOTIDE SEQUENCE [LARGE SCALE GENOMIC DNA]</scope>
    <source>
        <strain evidence="1 2">DSE2036</strain>
    </source>
</reference>
<evidence type="ECO:0000313" key="1">
    <source>
        <dbReference type="EMBL" id="PVH91164.1"/>
    </source>
</evidence>
<dbReference type="OrthoDB" id="10384793at2759"/>